<dbReference type="Proteomes" id="UP000324222">
    <property type="component" value="Unassembled WGS sequence"/>
</dbReference>
<proteinExistence type="predicted"/>
<dbReference type="EMBL" id="VSRR010124525">
    <property type="protein sequence ID" value="MPD00808.1"/>
    <property type="molecule type" value="Genomic_DNA"/>
</dbReference>
<accession>A0A5B7K679</accession>
<organism evidence="1 2">
    <name type="scientific">Portunus trituberculatus</name>
    <name type="common">Swimming crab</name>
    <name type="synonym">Neptunus trituberculatus</name>
    <dbReference type="NCBI Taxonomy" id="210409"/>
    <lineage>
        <taxon>Eukaryota</taxon>
        <taxon>Metazoa</taxon>
        <taxon>Ecdysozoa</taxon>
        <taxon>Arthropoda</taxon>
        <taxon>Crustacea</taxon>
        <taxon>Multicrustacea</taxon>
        <taxon>Malacostraca</taxon>
        <taxon>Eumalacostraca</taxon>
        <taxon>Eucarida</taxon>
        <taxon>Decapoda</taxon>
        <taxon>Pleocyemata</taxon>
        <taxon>Brachyura</taxon>
        <taxon>Eubrachyura</taxon>
        <taxon>Portunoidea</taxon>
        <taxon>Portunidae</taxon>
        <taxon>Portuninae</taxon>
        <taxon>Portunus</taxon>
    </lineage>
</organism>
<reference evidence="1 2" key="1">
    <citation type="submission" date="2019-05" db="EMBL/GenBank/DDBJ databases">
        <title>Another draft genome of Portunus trituberculatus and its Hox gene families provides insights of decapod evolution.</title>
        <authorList>
            <person name="Jeong J.-H."/>
            <person name="Song I."/>
            <person name="Kim S."/>
            <person name="Choi T."/>
            <person name="Kim D."/>
            <person name="Ryu S."/>
            <person name="Kim W."/>
        </authorList>
    </citation>
    <scope>NUCLEOTIDE SEQUENCE [LARGE SCALE GENOMIC DNA]</scope>
    <source>
        <tissue evidence="1">Muscle</tissue>
    </source>
</reference>
<keyword evidence="2" id="KW-1185">Reference proteome</keyword>
<protein>
    <submittedName>
        <fullName evidence="1">Uncharacterized protein</fullName>
    </submittedName>
</protein>
<comment type="caution">
    <text evidence="1">The sequence shown here is derived from an EMBL/GenBank/DDBJ whole genome shotgun (WGS) entry which is preliminary data.</text>
</comment>
<sequence length="26" mass="2745">MSLCTAHAPFSVKHSIYRISLAGLAA</sequence>
<gene>
    <name evidence="1" type="ORF">E2C01_096308</name>
</gene>
<evidence type="ECO:0000313" key="2">
    <source>
        <dbReference type="Proteomes" id="UP000324222"/>
    </source>
</evidence>
<evidence type="ECO:0000313" key="1">
    <source>
        <dbReference type="EMBL" id="MPD00808.1"/>
    </source>
</evidence>
<name>A0A5B7K679_PORTR</name>
<dbReference type="AlphaFoldDB" id="A0A5B7K679"/>